<protein>
    <submittedName>
        <fullName evidence="1">Uncharacterized protein</fullName>
    </submittedName>
</protein>
<reference evidence="1" key="1">
    <citation type="submission" date="2021-02" db="EMBL/GenBank/DDBJ databases">
        <authorList>
            <consortium name="DOE Joint Genome Institute"/>
            <person name="Ahrendt S."/>
            <person name="Looney B.P."/>
            <person name="Miyauchi S."/>
            <person name="Morin E."/>
            <person name="Drula E."/>
            <person name="Courty P.E."/>
            <person name="Chicoki N."/>
            <person name="Fauchery L."/>
            <person name="Kohler A."/>
            <person name="Kuo A."/>
            <person name="Labutti K."/>
            <person name="Pangilinan J."/>
            <person name="Lipzen A."/>
            <person name="Riley R."/>
            <person name="Andreopoulos W."/>
            <person name="He G."/>
            <person name="Johnson J."/>
            <person name="Barry K.W."/>
            <person name="Grigoriev I.V."/>
            <person name="Nagy L."/>
            <person name="Hibbett D."/>
            <person name="Henrissat B."/>
            <person name="Matheny P.B."/>
            <person name="Labbe J."/>
            <person name="Martin F."/>
        </authorList>
    </citation>
    <scope>NUCLEOTIDE SEQUENCE</scope>
    <source>
        <strain evidence="1">EC-137</strain>
    </source>
</reference>
<reference evidence="1" key="2">
    <citation type="journal article" date="2022" name="New Phytol.">
        <title>Evolutionary transition to the ectomycorrhizal habit in the genomes of a hyperdiverse lineage of mushroom-forming fungi.</title>
        <authorList>
            <person name="Looney B."/>
            <person name="Miyauchi S."/>
            <person name="Morin E."/>
            <person name="Drula E."/>
            <person name="Courty P.E."/>
            <person name="Kohler A."/>
            <person name="Kuo A."/>
            <person name="LaButti K."/>
            <person name="Pangilinan J."/>
            <person name="Lipzen A."/>
            <person name="Riley R."/>
            <person name="Andreopoulos W."/>
            <person name="He G."/>
            <person name="Johnson J."/>
            <person name="Nolan M."/>
            <person name="Tritt A."/>
            <person name="Barry K.W."/>
            <person name="Grigoriev I.V."/>
            <person name="Nagy L.G."/>
            <person name="Hibbett D."/>
            <person name="Henrissat B."/>
            <person name="Matheny P.B."/>
            <person name="Labbe J."/>
            <person name="Martin F.M."/>
        </authorList>
    </citation>
    <scope>NUCLEOTIDE SEQUENCE</scope>
    <source>
        <strain evidence="1">EC-137</strain>
    </source>
</reference>
<dbReference type="Proteomes" id="UP000814128">
    <property type="component" value="Unassembled WGS sequence"/>
</dbReference>
<sequence>MAPSRPKYSGSKRHLVIGFDLGTTFSGISYAIQDPGKEVIIQSVKRFPGQEKGDAAIPSVIYYSKDGKVAAVGAEEPSEDAYDEKGVYPWKMEWFKMLLRPKGIQVMHDNVPEPKLPPNKGIENIYSDFYRYLFHCTKLYISQTNPAGEIFWNSIDEDDMTFVLAHPNGWGGAQQAVMRRAMVKAGLVPDGDKSFERVNFVSEGEASLHFCLADGAVSDEIEPESTVMVIDAGGGTIDISSYEFVSVSPIEVKEAAPSVCLFEGSVIVRQRAERHIRAKLANSKKFGKSEYIGAIANAFDNTAKKRFRGGGDSHVVFSNMVSDTDKNVDIRGGKIKLTEVEMAGFFDPGINAINKAIDDHRHALEPRVFKTFFLVGGFASNEYLFKKVKDHLADDNLVLLRPDCESKKAAAEGAVSFRLDHLVSARTAKLTYGTRCAVPFIPFIPSHRERAQQVVPDITGGLMLCGAFADVLTKASAFGTPVSETTEFRNPFSSQGFSRKETVDMQIIAYRGSGDPPLFIDEDEESFSTLFEVSADLKDAPAQIAFGPMGRFVSQEVELVFSFGLTELKAQLAWKDKNGAEQRTPARPIFEDDFVYQGAVTVAGPSRTKT</sequence>
<gene>
    <name evidence="1" type="ORF">K488DRAFT_87114</name>
</gene>
<evidence type="ECO:0000313" key="2">
    <source>
        <dbReference type="Proteomes" id="UP000814128"/>
    </source>
</evidence>
<accession>A0ACB8QHF4</accession>
<dbReference type="EMBL" id="MU273592">
    <property type="protein sequence ID" value="KAI0031110.1"/>
    <property type="molecule type" value="Genomic_DNA"/>
</dbReference>
<organism evidence="1 2">
    <name type="scientific">Vararia minispora EC-137</name>
    <dbReference type="NCBI Taxonomy" id="1314806"/>
    <lineage>
        <taxon>Eukaryota</taxon>
        <taxon>Fungi</taxon>
        <taxon>Dikarya</taxon>
        <taxon>Basidiomycota</taxon>
        <taxon>Agaricomycotina</taxon>
        <taxon>Agaricomycetes</taxon>
        <taxon>Russulales</taxon>
        <taxon>Lachnocladiaceae</taxon>
        <taxon>Vararia</taxon>
    </lineage>
</organism>
<comment type="caution">
    <text evidence="1">The sequence shown here is derived from an EMBL/GenBank/DDBJ whole genome shotgun (WGS) entry which is preliminary data.</text>
</comment>
<name>A0ACB8QHF4_9AGAM</name>
<keyword evidence="2" id="KW-1185">Reference proteome</keyword>
<proteinExistence type="predicted"/>
<evidence type="ECO:0000313" key="1">
    <source>
        <dbReference type="EMBL" id="KAI0031110.1"/>
    </source>
</evidence>